<feature type="transmembrane region" description="Helical" evidence="1">
    <location>
        <begin position="34"/>
        <end position="49"/>
    </location>
</feature>
<keyword evidence="2" id="KW-0378">Hydrolase</keyword>
<feature type="transmembrane region" description="Helical" evidence="1">
    <location>
        <begin position="141"/>
        <end position="163"/>
    </location>
</feature>
<dbReference type="EMBL" id="JACJFM010000035">
    <property type="protein sequence ID" value="MBB1488775.1"/>
    <property type="molecule type" value="Genomic_DNA"/>
</dbReference>
<gene>
    <name evidence="2" type="ORF">H4O21_19385</name>
</gene>
<feature type="transmembrane region" description="Helical" evidence="1">
    <location>
        <begin position="82"/>
        <end position="100"/>
    </location>
</feature>
<evidence type="ECO:0000256" key="1">
    <source>
        <dbReference type="SAM" id="Phobius"/>
    </source>
</evidence>
<dbReference type="GO" id="GO:0016787">
    <property type="term" value="F:hydrolase activity"/>
    <property type="evidence" value="ECO:0007669"/>
    <property type="project" value="UniProtKB-KW"/>
</dbReference>
<proteinExistence type="predicted"/>
<feature type="transmembrane region" description="Helical" evidence="1">
    <location>
        <begin position="184"/>
        <end position="205"/>
    </location>
</feature>
<keyword evidence="1" id="KW-0812">Transmembrane</keyword>
<accession>A0A839ITV9</accession>
<keyword evidence="3" id="KW-1185">Reference proteome</keyword>
<keyword evidence="1" id="KW-1133">Transmembrane helix</keyword>
<sequence>MANFQTHLGGAALGGGLVATSVLVTGMMTLQQSVAGWLLVMLGGLLPDIDSDHSNIVRGLFTVLGGAAAIATVLALEDRIGIAVLWLSGAISFISVRYGGRYVFSRFTAHRGIYHSLLAGVFFAVLVAAVCWQLIGLSEKQSWLMAICLFIGFIIHLVLDECYSVDLVSVRLKKSFGTAMKLFDYNNIGNSLMLLVLVIGLMYLAPPLQVLESLLLSTDLLASLERHLW</sequence>
<evidence type="ECO:0000313" key="3">
    <source>
        <dbReference type="Proteomes" id="UP000565262"/>
    </source>
</evidence>
<organism evidence="2 3">
    <name type="scientific">Oceanospirillum sediminis</name>
    <dbReference type="NCBI Taxonomy" id="2760088"/>
    <lineage>
        <taxon>Bacteria</taxon>
        <taxon>Pseudomonadati</taxon>
        <taxon>Pseudomonadota</taxon>
        <taxon>Gammaproteobacteria</taxon>
        <taxon>Oceanospirillales</taxon>
        <taxon>Oceanospirillaceae</taxon>
        <taxon>Oceanospirillum</taxon>
    </lineage>
</organism>
<evidence type="ECO:0000313" key="2">
    <source>
        <dbReference type="EMBL" id="MBB1488775.1"/>
    </source>
</evidence>
<name>A0A839ITV9_9GAMM</name>
<reference evidence="2 3" key="1">
    <citation type="submission" date="2020-08" db="EMBL/GenBank/DDBJ databases">
        <title>Oceanospirillum sp. nov. isolated from marine sediment.</title>
        <authorList>
            <person name="Ji X."/>
        </authorList>
    </citation>
    <scope>NUCLEOTIDE SEQUENCE [LARGE SCALE GENOMIC DNA]</scope>
    <source>
        <strain evidence="2 3">D5</strain>
    </source>
</reference>
<dbReference type="Pfam" id="PF04307">
    <property type="entry name" value="YdjM"/>
    <property type="match status" value="1"/>
</dbReference>
<dbReference type="RefSeq" id="WP_182810547.1">
    <property type="nucleotide sequence ID" value="NZ_JACJFM010000035.1"/>
</dbReference>
<feature type="transmembrane region" description="Helical" evidence="1">
    <location>
        <begin position="112"/>
        <end position="135"/>
    </location>
</feature>
<comment type="caution">
    <text evidence="2">The sequence shown here is derived from an EMBL/GenBank/DDBJ whole genome shotgun (WGS) entry which is preliminary data.</text>
</comment>
<dbReference type="Proteomes" id="UP000565262">
    <property type="component" value="Unassembled WGS sequence"/>
</dbReference>
<keyword evidence="1" id="KW-0472">Membrane</keyword>
<feature type="transmembrane region" description="Helical" evidence="1">
    <location>
        <begin position="56"/>
        <end position="76"/>
    </location>
</feature>
<protein>
    <submittedName>
        <fullName evidence="2">Metal-dependent hydrolase</fullName>
    </submittedName>
</protein>
<dbReference type="InterPro" id="IPR007404">
    <property type="entry name" value="YdjM-like"/>
</dbReference>
<dbReference type="AlphaFoldDB" id="A0A839ITV9"/>
<feature type="transmembrane region" description="Helical" evidence="1">
    <location>
        <begin position="7"/>
        <end position="28"/>
    </location>
</feature>